<evidence type="ECO:0000256" key="1">
    <source>
        <dbReference type="SAM" id="MobiDB-lite"/>
    </source>
</evidence>
<evidence type="ECO:0000313" key="3">
    <source>
        <dbReference type="Proteomes" id="UP000438429"/>
    </source>
</evidence>
<proteinExistence type="predicted"/>
<dbReference type="EMBL" id="VEVO01000009">
    <property type="protein sequence ID" value="KAF0037989.1"/>
    <property type="molecule type" value="Genomic_DNA"/>
</dbReference>
<sequence length="189" mass="20484">MSGFVAAGPGGPAERLLNAIVGDSSVVEDLSDGGADDPGAEQPGDEHHIPPDSSKMTVTVNTNSIRVHLNVIKSSDDEMSLILKTLQQHWNNDKTDTHHVIQSNSPCSFGVTDNCQTLLCTDDLFARTCGGISVRRRQLVDVKPTDTGSQNKSLLLVPTGLRLHKEGTSRTFNAARSGRRQIGRRRYHS</sequence>
<evidence type="ECO:0000313" key="2">
    <source>
        <dbReference type="EMBL" id="KAF0037989.1"/>
    </source>
</evidence>
<comment type="caution">
    <text evidence="2">The sequence shown here is derived from an EMBL/GenBank/DDBJ whole genome shotgun (WGS) entry which is preliminary data.</text>
</comment>
<feature type="region of interest" description="Disordered" evidence="1">
    <location>
        <begin position="27"/>
        <end position="56"/>
    </location>
</feature>
<protein>
    <submittedName>
        <fullName evidence="2">Uncharacterized protein</fullName>
    </submittedName>
</protein>
<organism evidence="2 3">
    <name type="scientific">Scophthalmus maximus</name>
    <name type="common">Turbot</name>
    <name type="synonym">Psetta maxima</name>
    <dbReference type="NCBI Taxonomy" id="52904"/>
    <lineage>
        <taxon>Eukaryota</taxon>
        <taxon>Metazoa</taxon>
        <taxon>Chordata</taxon>
        <taxon>Craniata</taxon>
        <taxon>Vertebrata</taxon>
        <taxon>Euteleostomi</taxon>
        <taxon>Actinopterygii</taxon>
        <taxon>Neopterygii</taxon>
        <taxon>Teleostei</taxon>
        <taxon>Neoteleostei</taxon>
        <taxon>Acanthomorphata</taxon>
        <taxon>Carangaria</taxon>
        <taxon>Pleuronectiformes</taxon>
        <taxon>Pleuronectoidei</taxon>
        <taxon>Scophthalmidae</taxon>
        <taxon>Scophthalmus</taxon>
    </lineage>
</organism>
<dbReference type="Proteomes" id="UP000438429">
    <property type="component" value="Unassembled WGS sequence"/>
</dbReference>
<reference evidence="2 3" key="1">
    <citation type="submission" date="2019-06" db="EMBL/GenBank/DDBJ databases">
        <title>Draft genomes of female and male turbot (Scophthalmus maximus).</title>
        <authorList>
            <person name="Xu H."/>
            <person name="Xu X.-W."/>
            <person name="Shao C."/>
            <person name="Chen S."/>
        </authorList>
    </citation>
    <scope>NUCLEOTIDE SEQUENCE [LARGE SCALE GENOMIC DNA]</scope>
    <source>
        <strain evidence="2">Ysfricsl-2016a</strain>
        <tissue evidence="2">Blood</tissue>
    </source>
</reference>
<accession>A0A6A4SZ38</accession>
<feature type="compositionally biased region" description="Acidic residues" evidence="1">
    <location>
        <begin position="29"/>
        <end position="39"/>
    </location>
</feature>
<name>A0A6A4SZ38_SCOMX</name>
<dbReference type="AlphaFoldDB" id="A0A6A4SZ38"/>
<gene>
    <name evidence="2" type="ORF">F2P81_010863</name>
</gene>